<proteinExistence type="predicted"/>
<evidence type="ECO:0000313" key="1">
    <source>
        <dbReference type="EMBL" id="OGG67412.1"/>
    </source>
</evidence>
<gene>
    <name evidence="1" type="ORF">A3C21_01195</name>
</gene>
<protein>
    <recommendedName>
        <fullName evidence="3">DUF1993 domain-containing protein</fullName>
    </recommendedName>
</protein>
<dbReference type="InterPro" id="IPR018531">
    <property type="entry name" value="DUF1993"/>
</dbReference>
<comment type="caution">
    <text evidence="1">The sequence shown here is derived from an EMBL/GenBank/DDBJ whole genome shotgun (WGS) entry which is preliminary data.</text>
</comment>
<dbReference type="Gene3D" id="1.20.120.450">
    <property type="entry name" value="dinb family like domain"/>
    <property type="match status" value="1"/>
</dbReference>
<organism evidence="1 2">
    <name type="scientific">Candidatus Kaiserbacteria bacterium RIFCSPHIGHO2_02_FULL_59_21</name>
    <dbReference type="NCBI Taxonomy" id="1798500"/>
    <lineage>
        <taxon>Bacteria</taxon>
        <taxon>Candidatus Kaiseribacteriota</taxon>
    </lineage>
</organism>
<dbReference type="STRING" id="1798500.A3C21_01195"/>
<dbReference type="PANTHER" id="PTHR36922">
    <property type="entry name" value="BLL2446 PROTEIN"/>
    <property type="match status" value="1"/>
</dbReference>
<dbReference type="Pfam" id="PF09351">
    <property type="entry name" value="DUF1993"/>
    <property type="match status" value="1"/>
</dbReference>
<reference evidence="1 2" key="1">
    <citation type="journal article" date="2016" name="Nat. Commun.">
        <title>Thousands of microbial genomes shed light on interconnected biogeochemical processes in an aquifer system.</title>
        <authorList>
            <person name="Anantharaman K."/>
            <person name="Brown C.T."/>
            <person name="Hug L.A."/>
            <person name="Sharon I."/>
            <person name="Castelle C.J."/>
            <person name="Probst A.J."/>
            <person name="Thomas B.C."/>
            <person name="Singh A."/>
            <person name="Wilkins M.J."/>
            <person name="Karaoz U."/>
            <person name="Brodie E.L."/>
            <person name="Williams K.H."/>
            <person name="Hubbard S.S."/>
            <person name="Banfield J.F."/>
        </authorList>
    </citation>
    <scope>NUCLEOTIDE SEQUENCE [LARGE SCALE GENOMIC DNA]</scope>
</reference>
<dbReference type="SUPFAM" id="SSF109854">
    <property type="entry name" value="DinB/YfiT-like putative metalloenzymes"/>
    <property type="match status" value="1"/>
</dbReference>
<dbReference type="EMBL" id="MFLN01000009">
    <property type="protein sequence ID" value="OGG67412.1"/>
    <property type="molecule type" value="Genomic_DNA"/>
</dbReference>
<dbReference type="Proteomes" id="UP000178572">
    <property type="component" value="Unassembled WGS sequence"/>
</dbReference>
<evidence type="ECO:0008006" key="3">
    <source>
        <dbReference type="Google" id="ProtNLM"/>
    </source>
</evidence>
<dbReference type="AlphaFoldDB" id="A0A1F6E2F4"/>
<dbReference type="InterPro" id="IPR034660">
    <property type="entry name" value="DinB/YfiT-like"/>
</dbReference>
<accession>A0A1F6E2F4</accession>
<name>A0A1F6E2F4_9BACT</name>
<dbReference type="PANTHER" id="PTHR36922:SF1">
    <property type="entry name" value="DUF1993 DOMAIN-CONTAINING PROTEIN"/>
    <property type="match status" value="1"/>
</dbReference>
<sequence length="180" mass="20277">MQETNLYTMIIPPMTKAMGALSKILDKAAAHATAKATERRPASYFEERLLQSQLIFDQFPLVMQIQRVSDNAKNGAARLAGIEPPTMEDNEKTVAALKARLQRTSAFLDTIKPEQVIGREDARVTLPYWKDKHLSAFDYATEYLMPNFYFHYATAYSILRANGIEIGKNDYIGGLPLKDS</sequence>
<evidence type="ECO:0000313" key="2">
    <source>
        <dbReference type="Proteomes" id="UP000178572"/>
    </source>
</evidence>